<reference evidence="1" key="1">
    <citation type="submission" date="2019-03" db="EMBL/GenBank/DDBJ databases">
        <title>Improved annotation for the trematode Fasciola hepatica.</title>
        <authorList>
            <person name="Choi Y.-J."/>
            <person name="Martin J."/>
            <person name="Mitreva M."/>
        </authorList>
    </citation>
    <scope>NUCLEOTIDE SEQUENCE [LARGE SCALE GENOMIC DNA]</scope>
</reference>
<sequence>MKSGTIIVPIHVLISADFVIATRNLNGYLERLIRKIQWRQMARPNGHPVLWQVVSTERFLESMTRTMEKLHIVISLCVLSLGDNITEKLKSNAQSFEDVREEVLTNGHFLGTLREIIQEVDSISKRLLFQWINAPDSKMQFGRKTEYKIDFHADSGTLKSIVSNDPFRAEFITETNDLRKNLMSLLSVIHPGLPVKPNGRPYLGTTSGTV</sequence>
<dbReference type="AlphaFoldDB" id="A0A4E0RFP8"/>
<gene>
    <name evidence="1" type="ORF">D915_004093</name>
</gene>
<evidence type="ECO:0000313" key="2">
    <source>
        <dbReference type="Proteomes" id="UP000230066"/>
    </source>
</evidence>
<keyword evidence="2" id="KW-1185">Reference proteome</keyword>
<organism evidence="1 2">
    <name type="scientific">Fasciola hepatica</name>
    <name type="common">Liver fluke</name>
    <dbReference type="NCBI Taxonomy" id="6192"/>
    <lineage>
        <taxon>Eukaryota</taxon>
        <taxon>Metazoa</taxon>
        <taxon>Spiralia</taxon>
        <taxon>Lophotrochozoa</taxon>
        <taxon>Platyhelminthes</taxon>
        <taxon>Trematoda</taxon>
        <taxon>Digenea</taxon>
        <taxon>Plagiorchiida</taxon>
        <taxon>Echinostomata</taxon>
        <taxon>Echinostomatoidea</taxon>
        <taxon>Fasciolidae</taxon>
        <taxon>Fasciola</taxon>
    </lineage>
</organism>
<comment type="caution">
    <text evidence="1">The sequence shown here is derived from an EMBL/GenBank/DDBJ whole genome shotgun (WGS) entry which is preliminary data.</text>
</comment>
<proteinExistence type="predicted"/>
<accession>A0A4E0RFP8</accession>
<dbReference type="Proteomes" id="UP000230066">
    <property type="component" value="Unassembled WGS sequence"/>
</dbReference>
<name>A0A4E0RFP8_FASHE</name>
<dbReference type="EMBL" id="JXXN02001319">
    <property type="protein sequence ID" value="THD25034.1"/>
    <property type="molecule type" value="Genomic_DNA"/>
</dbReference>
<protein>
    <submittedName>
        <fullName evidence="1">Uncharacterized protein</fullName>
    </submittedName>
</protein>
<evidence type="ECO:0000313" key="1">
    <source>
        <dbReference type="EMBL" id="THD25034.1"/>
    </source>
</evidence>